<proteinExistence type="predicted"/>
<keyword evidence="3" id="KW-1185">Reference proteome</keyword>
<sequence>MHVGSSQQIHTCRRSFVSSRNRQQQRGNEFKGSLDIIVQHGNIIIKFESLICKSLVKVLKVHQAKYPSKFTKRLINQPKNSPSPSPSIISSSDNNNNVKYLQRYVKSLESTQGMIRVLDLMNFFPLALPQVWSQHQRSLI</sequence>
<accession>F4QCV4</accession>
<dbReference type="AlphaFoldDB" id="F4QCV4"/>
<feature type="compositionally biased region" description="Low complexity" evidence="1">
    <location>
        <begin position="75"/>
        <end position="94"/>
    </location>
</feature>
<reference evidence="3" key="1">
    <citation type="journal article" date="2011" name="Genome Res.">
        <title>Phylogeny-wide analysis of social amoeba genomes highlights ancient origins for complex intercellular communication.</title>
        <authorList>
            <person name="Heidel A.J."/>
            <person name="Lawal H.M."/>
            <person name="Felder M."/>
            <person name="Schilde C."/>
            <person name="Helps N.R."/>
            <person name="Tunggal B."/>
            <person name="Rivero F."/>
            <person name="John U."/>
            <person name="Schleicher M."/>
            <person name="Eichinger L."/>
            <person name="Platzer M."/>
            <person name="Noegel A.A."/>
            <person name="Schaap P."/>
            <person name="Gloeckner G."/>
        </authorList>
    </citation>
    <scope>NUCLEOTIDE SEQUENCE [LARGE SCALE GENOMIC DNA]</scope>
    <source>
        <strain evidence="3">SH3</strain>
    </source>
</reference>
<dbReference type="KEGG" id="dfa:DFA_12251"/>
<gene>
    <name evidence="2" type="ORF">DFA_12251</name>
</gene>
<evidence type="ECO:0000313" key="2">
    <source>
        <dbReference type="EMBL" id="EGG14478.1"/>
    </source>
</evidence>
<evidence type="ECO:0000313" key="3">
    <source>
        <dbReference type="Proteomes" id="UP000007797"/>
    </source>
</evidence>
<protein>
    <submittedName>
        <fullName evidence="2">Uncharacterized protein</fullName>
    </submittedName>
</protein>
<dbReference type="RefSeq" id="XP_004353887.1">
    <property type="nucleotide sequence ID" value="XM_004353835.1"/>
</dbReference>
<evidence type="ECO:0000256" key="1">
    <source>
        <dbReference type="SAM" id="MobiDB-lite"/>
    </source>
</evidence>
<feature type="region of interest" description="Disordered" evidence="1">
    <location>
        <begin position="1"/>
        <end position="24"/>
    </location>
</feature>
<dbReference type="Proteomes" id="UP000007797">
    <property type="component" value="Unassembled WGS sequence"/>
</dbReference>
<name>F4QCV4_CACFS</name>
<feature type="region of interest" description="Disordered" evidence="1">
    <location>
        <begin position="72"/>
        <end position="94"/>
    </location>
</feature>
<organism evidence="2 3">
    <name type="scientific">Cavenderia fasciculata</name>
    <name type="common">Slime mold</name>
    <name type="synonym">Dictyostelium fasciculatum</name>
    <dbReference type="NCBI Taxonomy" id="261658"/>
    <lineage>
        <taxon>Eukaryota</taxon>
        <taxon>Amoebozoa</taxon>
        <taxon>Evosea</taxon>
        <taxon>Eumycetozoa</taxon>
        <taxon>Dictyostelia</taxon>
        <taxon>Acytosteliales</taxon>
        <taxon>Cavenderiaceae</taxon>
        <taxon>Cavenderia</taxon>
    </lineage>
</organism>
<dbReference type="EMBL" id="GL883029">
    <property type="protein sequence ID" value="EGG14478.1"/>
    <property type="molecule type" value="Genomic_DNA"/>
</dbReference>
<dbReference type="GeneID" id="14865767"/>